<feature type="compositionally biased region" description="Gly residues" evidence="1">
    <location>
        <begin position="1"/>
        <end position="21"/>
    </location>
</feature>
<protein>
    <submittedName>
        <fullName evidence="2">Uncharacterized protein</fullName>
    </submittedName>
</protein>
<organism evidence="2 3">
    <name type="scientific">Portunus trituberculatus</name>
    <name type="common">Swimming crab</name>
    <name type="synonym">Neptunus trituberculatus</name>
    <dbReference type="NCBI Taxonomy" id="210409"/>
    <lineage>
        <taxon>Eukaryota</taxon>
        <taxon>Metazoa</taxon>
        <taxon>Ecdysozoa</taxon>
        <taxon>Arthropoda</taxon>
        <taxon>Crustacea</taxon>
        <taxon>Multicrustacea</taxon>
        <taxon>Malacostraca</taxon>
        <taxon>Eumalacostraca</taxon>
        <taxon>Eucarida</taxon>
        <taxon>Decapoda</taxon>
        <taxon>Pleocyemata</taxon>
        <taxon>Brachyura</taxon>
        <taxon>Eubrachyura</taxon>
        <taxon>Portunoidea</taxon>
        <taxon>Portunidae</taxon>
        <taxon>Portuninae</taxon>
        <taxon>Portunus</taxon>
    </lineage>
</organism>
<sequence>MIRFAGQGGAGRGGAEQGGSGRSRVGLGEEQRPLLSS</sequence>
<name>A0A5B7K397_PORTR</name>
<gene>
    <name evidence="2" type="ORF">E2C01_096911</name>
</gene>
<dbReference type="EMBL" id="VSRR010126940">
    <property type="protein sequence ID" value="MPD01386.1"/>
    <property type="molecule type" value="Genomic_DNA"/>
</dbReference>
<evidence type="ECO:0000256" key="1">
    <source>
        <dbReference type="SAM" id="MobiDB-lite"/>
    </source>
</evidence>
<feature type="region of interest" description="Disordered" evidence="1">
    <location>
        <begin position="1"/>
        <end position="37"/>
    </location>
</feature>
<comment type="caution">
    <text evidence="2">The sequence shown here is derived from an EMBL/GenBank/DDBJ whole genome shotgun (WGS) entry which is preliminary data.</text>
</comment>
<accession>A0A5B7K397</accession>
<dbReference type="Proteomes" id="UP000324222">
    <property type="component" value="Unassembled WGS sequence"/>
</dbReference>
<evidence type="ECO:0000313" key="2">
    <source>
        <dbReference type="EMBL" id="MPD01386.1"/>
    </source>
</evidence>
<keyword evidence="3" id="KW-1185">Reference proteome</keyword>
<dbReference type="AlphaFoldDB" id="A0A5B7K397"/>
<feature type="compositionally biased region" description="Basic and acidic residues" evidence="1">
    <location>
        <begin position="27"/>
        <end position="37"/>
    </location>
</feature>
<evidence type="ECO:0000313" key="3">
    <source>
        <dbReference type="Proteomes" id="UP000324222"/>
    </source>
</evidence>
<proteinExistence type="predicted"/>
<reference evidence="2 3" key="1">
    <citation type="submission" date="2019-05" db="EMBL/GenBank/DDBJ databases">
        <title>Another draft genome of Portunus trituberculatus and its Hox gene families provides insights of decapod evolution.</title>
        <authorList>
            <person name="Jeong J.-H."/>
            <person name="Song I."/>
            <person name="Kim S."/>
            <person name="Choi T."/>
            <person name="Kim D."/>
            <person name="Ryu S."/>
            <person name="Kim W."/>
        </authorList>
    </citation>
    <scope>NUCLEOTIDE SEQUENCE [LARGE SCALE GENOMIC DNA]</scope>
    <source>
        <tissue evidence="2">Muscle</tissue>
    </source>
</reference>